<evidence type="ECO:0008006" key="4">
    <source>
        <dbReference type="Google" id="ProtNLM"/>
    </source>
</evidence>
<dbReference type="AlphaFoldDB" id="A0A7S4EQ88"/>
<gene>
    <name evidence="3" type="ORF">PAUS00366_LOCUS20633</name>
</gene>
<accession>A0A7S4EQ88</accession>
<feature type="compositionally biased region" description="Basic residues" evidence="1">
    <location>
        <begin position="151"/>
        <end position="162"/>
    </location>
</feature>
<evidence type="ECO:0000256" key="1">
    <source>
        <dbReference type="SAM" id="MobiDB-lite"/>
    </source>
</evidence>
<organism evidence="3">
    <name type="scientific">Pseudo-nitzschia australis</name>
    <dbReference type="NCBI Taxonomy" id="44445"/>
    <lineage>
        <taxon>Eukaryota</taxon>
        <taxon>Sar</taxon>
        <taxon>Stramenopiles</taxon>
        <taxon>Ochrophyta</taxon>
        <taxon>Bacillariophyta</taxon>
        <taxon>Bacillariophyceae</taxon>
        <taxon>Bacillariophycidae</taxon>
        <taxon>Bacillariales</taxon>
        <taxon>Bacillariaceae</taxon>
        <taxon>Pseudo-nitzschia</taxon>
    </lineage>
</organism>
<protein>
    <recommendedName>
        <fullName evidence="4">NYN domain-containing protein</fullName>
    </recommendedName>
</protein>
<reference evidence="3" key="1">
    <citation type="submission" date="2021-01" db="EMBL/GenBank/DDBJ databases">
        <authorList>
            <person name="Corre E."/>
            <person name="Pelletier E."/>
            <person name="Niang G."/>
            <person name="Scheremetjew M."/>
            <person name="Finn R."/>
            <person name="Kale V."/>
            <person name="Holt S."/>
            <person name="Cochrane G."/>
            <person name="Meng A."/>
            <person name="Brown T."/>
            <person name="Cohen L."/>
        </authorList>
    </citation>
    <scope>NUCLEOTIDE SEQUENCE</scope>
    <source>
        <strain evidence="3">10249 10 AB</strain>
    </source>
</reference>
<evidence type="ECO:0000256" key="2">
    <source>
        <dbReference type="SAM" id="SignalP"/>
    </source>
</evidence>
<name>A0A7S4EQ88_9STRA</name>
<feature type="compositionally biased region" description="Polar residues" evidence="1">
    <location>
        <begin position="121"/>
        <end position="133"/>
    </location>
</feature>
<feature type="compositionally biased region" description="Basic and acidic residues" evidence="1">
    <location>
        <begin position="281"/>
        <end position="293"/>
    </location>
</feature>
<dbReference type="EMBL" id="HBIX01031042">
    <property type="protein sequence ID" value="CAE0727849.1"/>
    <property type="molecule type" value="Transcribed_RNA"/>
</dbReference>
<sequence>MHFWWLDKHTLSALAVGLLTATSGGGNNSININSDSDQNPRTNNGNGDCDVGPQKTSAQQQQQQQKDKNCAKESWTGNLNAIPQPTMVTWLVDGNNLSCSRRVPNDRDTILRELRTIASPTSAHSSWSLSSPFESGGEEDNDDDETAVSKTKSKPSKKRKYKSPQISVTTNVFVVFDGNEDEHSERIIATETDLWFRCAVTDGRHRRKDRADDYIVDCAIPHLHKLIEERFRNKQGTTKVHLVSADKELQKRVLATRVMNGGSIVHPPKFWKDYLPVLRKQQQEQRQRQRQQQEDEEAETN</sequence>
<evidence type="ECO:0000313" key="3">
    <source>
        <dbReference type="EMBL" id="CAE0727849.1"/>
    </source>
</evidence>
<keyword evidence="2" id="KW-0732">Signal</keyword>
<feature type="region of interest" description="Disordered" evidence="1">
    <location>
        <begin position="121"/>
        <end position="162"/>
    </location>
</feature>
<feature type="region of interest" description="Disordered" evidence="1">
    <location>
        <begin position="281"/>
        <end position="301"/>
    </location>
</feature>
<feature type="chain" id="PRO_5030638385" description="NYN domain-containing protein" evidence="2">
    <location>
        <begin position="27"/>
        <end position="301"/>
    </location>
</feature>
<feature type="compositionally biased region" description="Low complexity" evidence="1">
    <location>
        <begin position="28"/>
        <end position="37"/>
    </location>
</feature>
<feature type="compositionally biased region" description="Acidic residues" evidence="1">
    <location>
        <begin position="136"/>
        <end position="146"/>
    </location>
</feature>
<proteinExistence type="predicted"/>
<feature type="region of interest" description="Disordered" evidence="1">
    <location>
        <begin position="25"/>
        <end position="78"/>
    </location>
</feature>
<feature type="signal peptide" evidence="2">
    <location>
        <begin position="1"/>
        <end position="26"/>
    </location>
</feature>